<evidence type="ECO:0000256" key="4">
    <source>
        <dbReference type="ARBA" id="ARBA00023237"/>
    </source>
</evidence>
<evidence type="ECO:0000256" key="2">
    <source>
        <dbReference type="ARBA" id="ARBA00022729"/>
    </source>
</evidence>
<evidence type="ECO:0000256" key="3">
    <source>
        <dbReference type="ARBA" id="ARBA00023136"/>
    </source>
</evidence>
<keyword evidence="5" id="KW-0798">TonB box</keyword>
<dbReference type="InterPro" id="IPR037066">
    <property type="entry name" value="Plug_dom_sf"/>
</dbReference>
<dbReference type="GO" id="GO:0009279">
    <property type="term" value="C:cell outer membrane"/>
    <property type="evidence" value="ECO:0007669"/>
    <property type="project" value="UniProtKB-SubCell"/>
</dbReference>
<dbReference type="InterPro" id="IPR012910">
    <property type="entry name" value="Plug_dom"/>
</dbReference>
<dbReference type="Gene3D" id="2.40.170.20">
    <property type="entry name" value="TonB-dependent receptor, beta-barrel domain"/>
    <property type="match status" value="1"/>
</dbReference>
<dbReference type="AlphaFoldDB" id="A0A7W9F224"/>
<dbReference type="InterPro" id="IPR036942">
    <property type="entry name" value="Beta-barrel_TonB_sf"/>
</dbReference>
<dbReference type="InterPro" id="IPR000531">
    <property type="entry name" value="Beta-barrel_TonB"/>
</dbReference>
<sequence>MLKPRFLAASALAGTFLLLATPSLAQTSNERATTGTNDIDPSRPVTGSIATEEDAAADGDSVVVTGSRIRRAGFDTLEPATVVSSEYLQARGLTNVADALNELPGFGVGVSPEGGQSGFGVGQNFVSRFGLGSARTLTLVNGRRFVSTNAPSIFGNTPGLQVDLNVVPAQLIDRIENVAIGGAPTYGSDAIAGTVNVILKRNYEGVNISGLGGLTSRGDNGRYNLAVVAGHNFAEGRGNITVAGSYDKSNGVLGNARRRLRESILTGTNPLAGSAVANLNGRTPATDGRLNPNVPFNTGNADGIPNSVFIRDGRIFSLTAGGLLLPSTGTTTLANGLPRGFGAANTLVQFDPSGNIVPFNPGITFGGQNASGGDGFLLNDTTQLTSGLERITGNILANYELTDNVRAFFEGTYYRANARELADQSIYNATLFGGVSAPLTFQSNDPRLSAQARAQLAALGATSFRLSRASTDLVNNNASSRTEVYRGVAGIQSDFDLFGKAFNFEASANYGRSEGTFFANVLNQQRFVNAINNCQPATAATKVNPDALLPVVDAACVPLNVFGQNQSSAAARAYVTGVTKARSTLEQQVYNINFGTSDLINPYGAGPVGFNVGYEHRNEKASFNPDAFQLAGLGRSVPIGGTSGEFNTDELFGELLIPVVGPLNNIPLVDSIDLEAKARYVQNSINGGFTTYTFGGRYSPVRGIQFRGNYTRSLRAPVVTEAFTPQSPAFNTFNDPCDSTQIASGTNPAVRQRNCAAFYESYGLNGATFISAARLATVPTLTGGNPDLDNEAARSYTYGVVLQPRFIPRFRVAVDWNRIRIKGNIVQLSNINVAEGCYDNPDFDTSDVDNANQFCSLITRVRSADAARNGQLSNDAAAPALRTTFVNGAYQTMKGLTADMEYNFPLDGIGMADSRIDLAGNFFYLQSLTNSNNGVTVTRQAGAINNPKYTAQGNVGFTRDVFGIDFQANYQSGVVYLRSNTVETQDILKLGDYWNFNLSTSLRIAESSVFRFTISNLTDKMPPFPLGTLAFGAYDFLGRRFAVSFQHKL</sequence>
<name>A0A7W9F224_9SPHN</name>
<dbReference type="Pfam" id="PF00593">
    <property type="entry name" value="TonB_dep_Rec_b-barrel"/>
    <property type="match status" value="1"/>
</dbReference>
<dbReference type="Gene3D" id="2.170.130.10">
    <property type="entry name" value="TonB-dependent receptor, plug domain"/>
    <property type="match status" value="1"/>
</dbReference>
<dbReference type="Proteomes" id="UP000546701">
    <property type="component" value="Unassembled WGS sequence"/>
</dbReference>
<gene>
    <name evidence="9" type="ORF">FHS99_002565</name>
</gene>
<dbReference type="SUPFAM" id="SSF56935">
    <property type="entry name" value="Porins"/>
    <property type="match status" value="1"/>
</dbReference>
<dbReference type="PANTHER" id="PTHR47234:SF2">
    <property type="entry name" value="TONB-DEPENDENT RECEPTOR"/>
    <property type="match status" value="1"/>
</dbReference>
<dbReference type="PANTHER" id="PTHR47234">
    <property type="match status" value="1"/>
</dbReference>
<evidence type="ECO:0000256" key="5">
    <source>
        <dbReference type="RuleBase" id="RU003357"/>
    </source>
</evidence>
<accession>A0A7W9F224</accession>
<keyword evidence="9" id="KW-0675">Receptor</keyword>
<evidence type="ECO:0000259" key="7">
    <source>
        <dbReference type="Pfam" id="PF00593"/>
    </source>
</evidence>
<evidence type="ECO:0000256" key="6">
    <source>
        <dbReference type="SAM" id="SignalP"/>
    </source>
</evidence>
<feature type="domain" description="TonB-dependent receptor plug" evidence="8">
    <location>
        <begin position="75"/>
        <end position="194"/>
    </location>
</feature>
<protein>
    <submittedName>
        <fullName evidence="9">Outer membrane receptor protein involved in Fe transport</fullName>
    </submittedName>
</protein>
<comment type="subcellular location">
    <subcellularLocation>
        <location evidence="1 5">Cell outer membrane</location>
    </subcellularLocation>
</comment>
<feature type="signal peptide" evidence="6">
    <location>
        <begin position="1"/>
        <end position="25"/>
    </location>
</feature>
<evidence type="ECO:0000313" key="10">
    <source>
        <dbReference type="Proteomes" id="UP000546701"/>
    </source>
</evidence>
<feature type="domain" description="TonB-dependent receptor-like beta-barrel" evidence="7">
    <location>
        <begin position="584"/>
        <end position="1017"/>
    </location>
</feature>
<reference evidence="9 10" key="1">
    <citation type="submission" date="2020-08" db="EMBL/GenBank/DDBJ databases">
        <title>Genomic Encyclopedia of Type Strains, Phase IV (KMG-IV): sequencing the most valuable type-strain genomes for metagenomic binning, comparative biology and taxonomic classification.</title>
        <authorList>
            <person name="Goeker M."/>
        </authorList>
    </citation>
    <scope>NUCLEOTIDE SEQUENCE [LARGE SCALE GENOMIC DNA]</scope>
    <source>
        <strain evidence="9 10">DSM 103336</strain>
    </source>
</reference>
<dbReference type="OrthoDB" id="7051241at2"/>
<dbReference type="EMBL" id="JACIJR010000006">
    <property type="protein sequence ID" value="MBB5730067.1"/>
    <property type="molecule type" value="Genomic_DNA"/>
</dbReference>
<keyword evidence="2 6" id="KW-0732">Signal</keyword>
<dbReference type="Pfam" id="PF07715">
    <property type="entry name" value="Plug"/>
    <property type="match status" value="1"/>
</dbReference>
<evidence type="ECO:0000256" key="1">
    <source>
        <dbReference type="ARBA" id="ARBA00004442"/>
    </source>
</evidence>
<keyword evidence="3 5" id="KW-0472">Membrane</keyword>
<organism evidence="9 10">
    <name type="scientific">Sphingomonas prati</name>
    <dbReference type="NCBI Taxonomy" id="1843237"/>
    <lineage>
        <taxon>Bacteria</taxon>
        <taxon>Pseudomonadati</taxon>
        <taxon>Pseudomonadota</taxon>
        <taxon>Alphaproteobacteria</taxon>
        <taxon>Sphingomonadales</taxon>
        <taxon>Sphingomonadaceae</taxon>
        <taxon>Sphingomonas</taxon>
    </lineage>
</organism>
<dbReference type="PROSITE" id="PS00430">
    <property type="entry name" value="TONB_DEPENDENT_REC_1"/>
    <property type="match status" value="1"/>
</dbReference>
<comment type="similarity">
    <text evidence="5">Belongs to the TonB-dependent receptor family.</text>
</comment>
<dbReference type="InterPro" id="IPR010916">
    <property type="entry name" value="TonB_box_CS"/>
</dbReference>
<proteinExistence type="inferred from homology"/>
<evidence type="ECO:0000259" key="8">
    <source>
        <dbReference type="Pfam" id="PF07715"/>
    </source>
</evidence>
<feature type="chain" id="PRO_5030702620" evidence="6">
    <location>
        <begin position="26"/>
        <end position="1049"/>
    </location>
</feature>
<dbReference type="RefSeq" id="WP_157176421.1">
    <property type="nucleotide sequence ID" value="NZ_BMJP01000004.1"/>
</dbReference>
<keyword evidence="4" id="KW-0998">Cell outer membrane</keyword>
<keyword evidence="10" id="KW-1185">Reference proteome</keyword>
<evidence type="ECO:0000313" key="9">
    <source>
        <dbReference type="EMBL" id="MBB5730067.1"/>
    </source>
</evidence>
<comment type="caution">
    <text evidence="9">The sequence shown here is derived from an EMBL/GenBank/DDBJ whole genome shotgun (WGS) entry which is preliminary data.</text>
</comment>